<proteinExistence type="predicted"/>
<comment type="caution">
    <text evidence="1">The sequence shown here is derived from an EMBL/GenBank/DDBJ whole genome shotgun (WGS) entry which is preliminary data.</text>
</comment>
<dbReference type="Proteomes" id="UP000282574">
    <property type="component" value="Unassembled WGS sequence"/>
</dbReference>
<evidence type="ECO:0000313" key="1">
    <source>
        <dbReference type="EMBL" id="RUT02349.1"/>
    </source>
</evidence>
<gene>
    <name evidence="1" type="ORF">DSM107010_62890</name>
</gene>
<dbReference type="EMBL" id="RSCK01000110">
    <property type="protein sequence ID" value="RUT02349.1"/>
    <property type="molecule type" value="Genomic_DNA"/>
</dbReference>
<dbReference type="RefSeq" id="WP_322505466.1">
    <property type="nucleotide sequence ID" value="NZ_JAVKZF010000001.1"/>
</dbReference>
<protein>
    <submittedName>
        <fullName evidence="1">Uncharacterized protein</fullName>
    </submittedName>
</protein>
<organism evidence="1 2">
    <name type="scientific">Chroococcidiopsis cubana SAG 39.79</name>
    <dbReference type="NCBI Taxonomy" id="388085"/>
    <lineage>
        <taxon>Bacteria</taxon>
        <taxon>Bacillati</taxon>
        <taxon>Cyanobacteriota</taxon>
        <taxon>Cyanophyceae</taxon>
        <taxon>Chroococcidiopsidales</taxon>
        <taxon>Chroococcidiopsidaceae</taxon>
        <taxon>Chroococcidiopsis</taxon>
    </lineage>
</organism>
<keyword evidence="2" id="KW-1185">Reference proteome</keyword>
<evidence type="ECO:0000313" key="2">
    <source>
        <dbReference type="Proteomes" id="UP000282574"/>
    </source>
</evidence>
<sequence>MSPISTVNDTIAAGAVKEYDNPNQISACTITSNRILRATVDGTTTPTDTVGEAIPINTPIALKGIPNVVKGLKIKNTNATNAATITIQYFTRGDL</sequence>
<name>A0AB37UA27_9CYAN</name>
<dbReference type="AlphaFoldDB" id="A0AB37UA27"/>
<reference evidence="1 2" key="1">
    <citation type="journal article" date="2019" name="Genome Biol. Evol.">
        <title>Day and night: Metabolic profiles and evolutionary relationships of six axenic non-marine cyanobacteria.</title>
        <authorList>
            <person name="Will S.E."/>
            <person name="Henke P."/>
            <person name="Boedeker C."/>
            <person name="Huang S."/>
            <person name="Brinkmann H."/>
            <person name="Rohde M."/>
            <person name="Jarek M."/>
            <person name="Friedl T."/>
            <person name="Seufert S."/>
            <person name="Schumacher M."/>
            <person name="Overmann J."/>
            <person name="Neumann-Schaal M."/>
            <person name="Petersen J."/>
        </authorList>
    </citation>
    <scope>NUCLEOTIDE SEQUENCE [LARGE SCALE GENOMIC DNA]</scope>
    <source>
        <strain evidence="1 2">SAG 39.79</strain>
    </source>
</reference>
<accession>A0AB37UA27</accession>